<name>A0A167N4Q0_CALVF</name>
<evidence type="ECO:0000256" key="1">
    <source>
        <dbReference type="SAM" id="MobiDB-lite"/>
    </source>
</evidence>
<evidence type="ECO:0000313" key="3">
    <source>
        <dbReference type="Proteomes" id="UP000076738"/>
    </source>
</evidence>
<accession>A0A167N4Q0</accession>
<protein>
    <recommendedName>
        <fullName evidence="4">C2H2-type domain-containing protein</fullName>
    </recommendedName>
</protein>
<evidence type="ECO:0008006" key="4">
    <source>
        <dbReference type="Google" id="ProtNLM"/>
    </source>
</evidence>
<feature type="region of interest" description="Disordered" evidence="1">
    <location>
        <begin position="1"/>
        <end position="21"/>
    </location>
</feature>
<dbReference type="OrthoDB" id="5422613at2759"/>
<dbReference type="EMBL" id="KV417280">
    <property type="protein sequence ID" value="KZO97345.1"/>
    <property type="molecule type" value="Genomic_DNA"/>
</dbReference>
<feature type="compositionally biased region" description="Polar residues" evidence="1">
    <location>
        <begin position="1"/>
        <end position="14"/>
    </location>
</feature>
<reference evidence="2 3" key="1">
    <citation type="journal article" date="2016" name="Mol. Biol. Evol.">
        <title>Comparative Genomics of Early-Diverging Mushroom-Forming Fungi Provides Insights into the Origins of Lignocellulose Decay Capabilities.</title>
        <authorList>
            <person name="Nagy L.G."/>
            <person name="Riley R."/>
            <person name="Tritt A."/>
            <person name="Adam C."/>
            <person name="Daum C."/>
            <person name="Floudas D."/>
            <person name="Sun H."/>
            <person name="Yadav J.S."/>
            <person name="Pangilinan J."/>
            <person name="Larsson K.H."/>
            <person name="Matsuura K."/>
            <person name="Barry K."/>
            <person name="Labutti K."/>
            <person name="Kuo R."/>
            <person name="Ohm R.A."/>
            <person name="Bhattacharya S.S."/>
            <person name="Shirouzu T."/>
            <person name="Yoshinaga Y."/>
            <person name="Martin F.M."/>
            <person name="Grigoriev I.V."/>
            <person name="Hibbett D.S."/>
        </authorList>
    </citation>
    <scope>NUCLEOTIDE SEQUENCE [LARGE SCALE GENOMIC DNA]</scope>
    <source>
        <strain evidence="2 3">TUFC12733</strain>
    </source>
</reference>
<dbReference type="STRING" id="1330018.A0A167N4Q0"/>
<dbReference type="PANTHER" id="PTHR38167:SF1">
    <property type="entry name" value="C2H2-TYPE DOMAIN-CONTAINING PROTEIN"/>
    <property type="match status" value="1"/>
</dbReference>
<evidence type="ECO:0000313" key="2">
    <source>
        <dbReference type="EMBL" id="KZO97345.1"/>
    </source>
</evidence>
<dbReference type="Proteomes" id="UP000076738">
    <property type="component" value="Unassembled WGS sequence"/>
</dbReference>
<dbReference type="AlphaFoldDB" id="A0A167N4Q0"/>
<gene>
    <name evidence="2" type="ORF">CALVIDRAFT_536362</name>
</gene>
<proteinExistence type="predicted"/>
<organism evidence="2 3">
    <name type="scientific">Calocera viscosa (strain TUFC12733)</name>
    <dbReference type="NCBI Taxonomy" id="1330018"/>
    <lineage>
        <taxon>Eukaryota</taxon>
        <taxon>Fungi</taxon>
        <taxon>Dikarya</taxon>
        <taxon>Basidiomycota</taxon>
        <taxon>Agaricomycotina</taxon>
        <taxon>Dacrymycetes</taxon>
        <taxon>Dacrymycetales</taxon>
        <taxon>Dacrymycetaceae</taxon>
        <taxon>Calocera</taxon>
    </lineage>
</organism>
<sequence>MPTVTRQKAQSSAADSVPFTKDAKEQLRRAIKTVSEERLREIVTELASKEPIVEKELMKTLVVSGNKRKIGIGATDLLSRWETCANCAKEFDVGEERKGKECHYHSGNLEPDYNAFGDDDEDPNTEWYRKEYPENFNWSCCGEDGTTEGCVASTHEAGGMQKKRKL</sequence>
<dbReference type="PANTHER" id="PTHR38167">
    <property type="entry name" value="C2H2-TYPE DOMAIN-CONTAINING PROTEIN"/>
    <property type="match status" value="1"/>
</dbReference>
<keyword evidence="3" id="KW-1185">Reference proteome</keyword>